<proteinExistence type="inferred from homology"/>
<reference evidence="12" key="1">
    <citation type="book" date="2019" name="MICROBIAL BIOTECHNOLOGY" publisher="Unknown Publisher">
        <title>Optimization of recombineering for directed mutagenesis of bacteria Pseudomonas corrugata 3'.</title>
        <authorList>
            <person name="Buinitskaja S.V."/>
            <person name="Pilipenok N."/>
            <person name="Valentovich L.N."/>
        </authorList>
    </citation>
    <scope>NUCLEOTIDE SEQUENCE</scope>
    <source>
        <strain evidence="12">3prime</strain>
    </source>
</reference>
<accession>A0A8B6UVS8</accession>
<dbReference type="UniPathway" id="UPA00031">
    <property type="reaction ID" value="UER00010"/>
</dbReference>
<dbReference type="InterPro" id="IPR013785">
    <property type="entry name" value="Aldolase_TIM"/>
</dbReference>
<evidence type="ECO:0000256" key="8">
    <source>
        <dbReference type="ARBA" id="ARBA00025475"/>
    </source>
</evidence>
<dbReference type="Pfam" id="PF00977">
    <property type="entry name" value="His_biosynth"/>
    <property type="match status" value="1"/>
</dbReference>
<dbReference type="PANTHER" id="PTHR21235">
    <property type="entry name" value="IMIDAZOLE GLYCEROL PHOSPHATE SYNTHASE SUBUNIT HISF/H IGP SYNTHASE SUBUNIT HISF/H"/>
    <property type="match status" value="1"/>
</dbReference>
<comment type="function">
    <text evidence="8">IGPS catalyzes the conversion of PRFAR and glutamine to IGP, AICAR and glutamate. The HisF subunit catalyzes the cyclization activity that produces IGP and AICAR from PRFAR using the ammonia provided by the HisH subunit.</text>
</comment>
<dbReference type="PANTHER" id="PTHR21235:SF2">
    <property type="entry name" value="IMIDAZOLE GLYCEROL PHOSPHATE SYNTHASE HISHF"/>
    <property type="match status" value="1"/>
</dbReference>
<comment type="pathway">
    <text evidence="1">Amino-acid biosynthesis; L-histidine biosynthesis; L-histidine from 5-phospho-alpha-D-ribose 1-diphosphate: step 5/9.</text>
</comment>
<name>A0A8B6UVS8_9PSED</name>
<dbReference type="GO" id="GO:0016829">
    <property type="term" value="F:lyase activity"/>
    <property type="evidence" value="ECO:0007669"/>
    <property type="project" value="UniProtKB-KW"/>
</dbReference>
<dbReference type="SUPFAM" id="SSF51366">
    <property type="entry name" value="Ribulose-phoshate binding barrel"/>
    <property type="match status" value="1"/>
</dbReference>
<evidence type="ECO:0000256" key="2">
    <source>
        <dbReference type="ARBA" id="ARBA00009667"/>
    </source>
</evidence>
<keyword evidence="5 11" id="KW-0028">Amino-acid biosynthesis</keyword>
<dbReference type="AlphaFoldDB" id="A0A8B6UVS8"/>
<evidence type="ECO:0000256" key="7">
    <source>
        <dbReference type="ARBA" id="ARBA00023239"/>
    </source>
</evidence>
<dbReference type="CDD" id="cd04731">
    <property type="entry name" value="HisF"/>
    <property type="match status" value="1"/>
</dbReference>
<evidence type="ECO:0000256" key="10">
    <source>
        <dbReference type="ARBA" id="ARBA00047838"/>
    </source>
</evidence>
<gene>
    <name evidence="12" type="primary">hisF</name>
    <name evidence="12" type="ORF">C4C32_08925</name>
</gene>
<dbReference type="InterPro" id="IPR004651">
    <property type="entry name" value="HisF"/>
</dbReference>
<evidence type="ECO:0000256" key="3">
    <source>
        <dbReference type="ARBA" id="ARBA00011152"/>
    </source>
</evidence>
<dbReference type="InterPro" id="IPR050064">
    <property type="entry name" value="IGPS_HisA/HisF"/>
</dbReference>
<evidence type="ECO:0000256" key="1">
    <source>
        <dbReference type="ARBA" id="ARBA00005091"/>
    </source>
</evidence>
<organism evidence="12 13">
    <name type="scientific">Pseudomonas corrugata</name>
    <dbReference type="NCBI Taxonomy" id="47879"/>
    <lineage>
        <taxon>Bacteria</taxon>
        <taxon>Pseudomonadati</taxon>
        <taxon>Pseudomonadota</taxon>
        <taxon>Gammaproteobacteria</taxon>
        <taxon>Pseudomonadales</taxon>
        <taxon>Pseudomonadaceae</taxon>
        <taxon>Pseudomonas</taxon>
    </lineage>
</organism>
<evidence type="ECO:0000256" key="11">
    <source>
        <dbReference type="RuleBase" id="RU003657"/>
    </source>
</evidence>
<evidence type="ECO:0000256" key="5">
    <source>
        <dbReference type="ARBA" id="ARBA00022605"/>
    </source>
</evidence>
<evidence type="ECO:0000256" key="6">
    <source>
        <dbReference type="ARBA" id="ARBA00023102"/>
    </source>
</evidence>
<comment type="subunit">
    <text evidence="3">Heterodimer of HisH and HisF.</text>
</comment>
<dbReference type="Proteomes" id="UP000663914">
    <property type="component" value="Chromosome"/>
</dbReference>
<dbReference type="RefSeq" id="WP_208555470.1">
    <property type="nucleotide sequence ID" value="NZ_CP072011.1"/>
</dbReference>
<dbReference type="EMBL" id="CP072011">
    <property type="protein sequence ID" value="QTH16005.1"/>
    <property type="molecule type" value="Genomic_DNA"/>
</dbReference>
<dbReference type="InterPro" id="IPR006062">
    <property type="entry name" value="His_biosynth"/>
</dbReference>
<protein>
    <recommendedName>
        <fullName evidence="4">imidazole glycerol-phosphate synthase</fullName>
        <ecNumber evidence="4">4.3.2.10</ecNumber>
    </recommendedName>
    <alternativeName>
        <fullName evidence="9">IGP synthase cyclase subunit</fullName>
    </alternativeName>
</protein>
<reference evidence="12" key="2">
    <citation type="submission" date="2021-03" db="EMBL/GenBank/DDBJ databases">
        <authorList>
            <person name="Valentovich L.N."/>
            <person name="Akhremchuk A.E."/>
            <person name="Miamin V.E."/>
        </authorList>
    </citation>
    <scope>NUCLEOTIDE SEQUENCE</scope>
    <source>
        <strain evidence="12">3prime</strain>
    </source>
</reference>
<dbReference type="Gene3D" id="3.20.20.70">
    <property type="entry name" value="Aldolase class I"/>
    <property type="match status" value="1"/>
</dbReference>
<evidence type="ECO:0000313" key="13">
    <source>
        <dbReference type="Proteomes" id="UP000663914"/>
    </source>
</evidence>
<keyword evidence="7 12" id="KW-0456">Lyase</keyword>
<evidence type="ECO:0000256" key="9">
    <source>
        <dbReference type="ARBA" id="ARBA00030264"/>
    </source>
</evidence>
<keyword evidence="6 11" id="KW-0368">Histidine biosynthesis</keyword>
<evidence type="ECO:0000256" key="4">
    <source>
        <dbReference type="ARBA" id="ARBA00012809"/>
    </source>
</evidence>
<dbReference type="EC" id="4.3.2.10" evidence="4"/>
<dbReference type="NCBIfam" id="NF038364">
    <property type="entry name" value="AglZ_HisF2_fam"/>
    <property type="match status" value="1"/>
</dbReference>
<comment type="catalytic activity">
    <reaction evidence="10">
        <text>5-[(5-phospho-1-deoxy-D-ribulos-1-ylimino)methylamino]-1-(5-phospho-beta-D-ribosyl)imidazole-4-carboxamide + L-glutamine = D-erythro-1-(imidazol-4-yl)glycerol 3-phosphate + 5-amino-1-(5-phospho-beta-D-ribosyl)imidazole-4-carboxamide + L-glutamate + H(+)</text>
        <dbReference type="Rhea" id="RHEA:24793"/>
        <dbReference type="ChEBI" id="CHEBI:15378"/>
        <dbReference type="ChEBI" id="CHEBI:29985"/>
        <dbReference type="ChEBI" id="CHEBI:58278"/>
        <dbReference type="ChEBI" id="CHEBI:58359"/>
        <dbReference type="ChEBI" id="CHEBI:58475"/>
        <dbReference type="ChEBI" id="CHEBI:58525"/>
        <dbReference type="EC" id="4.3.2.10"/>
    </reaction>
</comment>
<dbReference type="GO" id="GO:0000107">
    <property type="term" value="F:imidazoleglycerol-phosphate synthase activity"/>
    <property type="evidence" value="ECO:0007669"/>
    <property type="project" value="InterPro"/>
</dbReference>
<sequence>MLGHRVIPALLLRDNGLVKTQRFGKSKYVGDPINAIRIFNEKEVDELVVLDIDATRLKRPPNFALIEEFAAECFMPLGYGGGINTVEQARALFSLGVEKVILQSAALENPKFITELASRFGSQSVVISIDVKRDWLGRIKLWSASSRRKLSADWLAVMKELSSAGAGEILLNAVDRDGMQNGYDLDVIKSAASVLDVPLVALGGAGNMEHLLEAVEAGASAVAAGSLFVLQGPHRAVLISYPSYSALESLFRSSDAS</sequence>
<comment type="similarity">
    <text evidence="2 11">Belongs to the HisA/HisF family.</text>
</comment>
<evidence type="ECO:0000313" key="12">
    <source>
        <dbReference type="EMBL" id="QTH16005.1"/>
    </source>
</evidence>
<dbReference type="InterPro" id="IPR011060">
    <property type="entry name" value="RibuloseP-bd_barrel"/>
</dbReference>
<dbReference type="GO" id="GO:0000105">
    <property type="term" value="P:L-histidine biosynthetic process"/>
    <property type="evidence" value="ECO:0007669"/>
    <property type="project" value="UniProtKB-UniPathway"/>
</dbReference>